<dbReference type="Proteomes" id="UP001627154">
    <property type="component" value="Unassembled WGS sequence"/>
</dbReference>
<protein>
    <submittedName>
        <fullName evidence="1">Uncharacterized protein</fullName>
    </submittedName>
</protein>
<reference evidence="1 2" key="1">
    <citation type="journal article" date="2024" name="bioRxiv">
        <title>A reference genome for Trichogramma kaykai: A tiny desert-dwelling parasitoid wasp with competing sex-ratio distorters.</title>
        <authorList>
            <person name="Culotta J."/>
            <person name="Lindsey A.R."/>
        </authorList>
    </citation>
    <scope>NUCLEOTIDE SEQUENCE [LARGE SCALE GENOMIC DNA]</scope>
    <source>
        <strain evidence="1 2">KSX58</strain>
    </source>
</reference>
<accession>A0ABD2XDA4</accession>
<comment type="caution">
    <text evidence="1">The sequence shown here is derived from an EMBL/GenBank/DDBJ whole genome shotgun (WGS) entry which is preliminary data.</text>
</comment>
<dbReference type="EMBL" id="JBJJXI010000031">
    <property type="protein sequence ID" value="KAL3403232.1"/>
    <property type="molecule type" value="Genomic_DNA"/>
</dbReference>
<dbReference type="AlphaFoldDB" id="A0ABD2XDA4"/>
<gene>
    <name evidence="1" type="ORF">TKK_003842</name>
</gene>
<evidence type="ECO:0000313" key="1">
    <source>
        <dbReference type="EMBL" id="KAL3403232.1"/>
    </source>
</evidence>
<sequence>MQAPAGREIAIIKSYIRCRVVVVVVVVPAPHVISISCRERGDAITICRADAAAATATLPLLHGEQPVFVIEKNLLRRKRELYTRMRRASMCKTAAAVAAVARRTAATTERSLFSDAIGFLYSNNIFVFSIESPDYETIIREPTYRIISSLTYL</sequence>
<organism evidence="1 2">
    <name type="scientific">Trichogramma kaykai</name>
    <dbReference type="NCBI Taxonomy" id="54128"/>
    <lineage>
        <taxon>Eukaryota</taxon>
        <taxon>Metazoa</taxon>
        <taxon>Ecdysozoa</taxon>
        <taxon>Arthropoda</taxon>
        <taxon>Hexapoda</taxon>
        <taxon>Insecta</taxon>
        <taxon>Pterygota</taxon>
        <taxon>Neoptera</taxon>
        <taxon>Endopterygota</taxon>
        <taxon>Hymenoptera</taxon>
        <taxon>Apocrita</taxon>
        <taxon>Proctotrupomorpha</taxon>
        <taxon>Chalcidoidea</taxon>
        <taxon>Trichogrammatidae</taxon>
        <taxon>Trichogramma</taxon>
    </lineage>
</organism>
<name>A0ABD2XDA4_9HYME</name>
<proteinExistence type="predicted"/>
<evidence type="ECO:0000313" key="2">
    <source>
        <dbReference type="Proteomes" id="UP001627154"/>
    </source>
</evidence>
<keyword evidence="2" id="KW-1185">Reference proteome</keyword>